<dbReference type="AlphaFoldDB" id="A0A7G6WXH6"/>
<feature type="region of interest" description="Disordered" evidence="1">
    <location>
        <begin position="1"/>
        <end position="46"/>
    </location>
</feature>
<protein>
    <submittedName>
        <fullName evidence="2">Helix-turn-helix domain-containing protein</fullName>
    </submittedName>
</protein>
<accession>A0A7G6WXH6</accession>
<proteinExistence type="predicted"/>
<evidence type="ECO:0000313" key="3">
    <source>
        <dbReference type="Proteomes" id="UP000515563"/>
    </source>
</evidence>
<organism evidence="2 3">
    <name type="scientific">Kribbella qitaiheensis</name>
    <dbReference type="NCBI Taxonomy" id="1544730"/>
    <lineage>
        <taxon>Bacteria</taxon>
        <taxon>Bacillati</taxon>
        <taxon>Actinomycetota</taxon>
        <taxon>Actinomycetes</taxon>
        <taxon>Propionibacteriales</taxon>
        <taxon>Kribbellaceae</taxon>
        <taxon>Kribbella</taxon>
    </lineage>
</organism>
<dbReference type="Proteomes" id="UP000515563">
    <property type="component" value="Chromosome"/>
</dbReference>
<reference evidence="2 3" key="2">
    <citation type="journal article" date="2020" name="Microbiol. Resour. Announc.">
        <title>Antarctic desert soil bacteria exhibit high novel natural product potential, evaluated through long-read genome sequencing and comparative genomics.</title>
        <authorList>
            <person name="Benaud N."/>
            <person name="Edwards R.J."/>
            <person name="Amos T.G."/>
            <person name="D'Agostino P.M."/>
            <person name="Gutierrez-Chavez C."/>
            <person name="Montgomery K."/>
            <person name="Nicetic I."/>
            <person name="Ferrari B.C."/>
        </authorList>
    </citation>
    <scope>NUCLEOTIDE SEQUENCE [LARGE SCALE GENOMIC DNA]</scope>
    <source>
        <strain evidence="2 3">SPB151</strain>
    </source>
</reference>
<reference evidence="3" key="1">
    <citation type="submission" date="2019-09" db="EMBL/GenBank/DDBJ databases">
        <title>Antimicrobial potential of Antarctic Bacteria.</title>
        <authorList>
            <person name="Benaud N."/>
            <person name="Edwards R.J."/>
            <person name="Ferrari B.C."/>
        </authorList>
    </citation>
    <scope>NUCLEOTIDE SEQUENCE [LARGE SCALE GENOMIC DNA]</scope>
    <source>
        <strain evidence="3">SPB151</strain>
    </source>
</reference>
<dbReference type="KEGG" id="kqi:F1D05_13200"/>
<sequence length="144" mass="16189">MRGSYYNTNAQVSDLERLAKQLPKPTTSREPAAASRRRPRTAKQLNAEQTARLIAGYRAGAKLRELGRQFGIHPDTAGLILRRHGVKMRSKGLSPDQEVEAERLYATGLSLKRVGERLGVDGETVRRTLIANDFRLRDQHGRSR</sequence>
<evidence type="ECO:0000256" key="1">
    <source>
        <dbReference type="SAM" id="MobiDB-lite"/>
    </source>
</evidence>
<dbReference type="RefSeq" id="WP_206686200.1">
    <property type="nucleotide sequence ID" value="NZ_CP043661.1"/>
</dbReference>
<feature type="compositionally biased region" description="Polar residues" evidence="1">
    <location>
        <begin position="1"/>
        <end position="12"/>
    </location>
</feature>
<evidence type="ECO:0000313" key="2">
    <source>
        <dbReference type="EMBL" id="QNE18691.1"/>
    </source>
</evidence>
<name>A0A7G6WXH6_9ACTN</name>
<gene>
    <name evidence="2" type="ORF">F1D05_13200</name>
</gene>
<dbReference type="Gene3D" id="1.10.10.60">
    <property type="entry name" value="Homeodomain-like"/>
    <property type="match status" value="2"/>
</dbReference>
<keyword evidence="3" id="KW-1185">Reference proteome</keyword>
<dbReference type="EMBL" id="CP043661">
    <property type="protein sequence ID" value="QNE18691.1"/>
    <property type="molecule type" value="Genomic_DNA"/>
</dbReference>